<feature type="transmembrane region" description="Helical" evidence="16">
    <location>
        <begin position="92"/>
        <end position="112"/>
    </location>
</feature>
<dbReference type="Pfam" id="PF01059">
    <property type="entry name" value="Oxidored_q5_N"/>
    <property type="match status" value="1"/>
</dbReference>
<dbReference type="GO" id="GO:0042773">
    <property type="term" value="P:ATP synthesis coupled electron transport"/>
    <property type="evidence" value="ECO:0007669"/>
    <property type="project" value="InterPro"/>
</dbReference>
<comment type="similarity">
    <text evidence="2 16">Belongs to the complex I subunit 4 family.</text>
</comment>
<evidence type="ECO:0000256" key="3">
    <source>
        <dbReference type="ARBA" id="ARBA00012944"/>
    </source>
</evidence>
<dbReference type="EC" id="7.1.1.2" evidence="3 16"/>
<dbReference type="PANTHER" id="PTHR43507:SF20">
    <property type="entry name" value="NADH-UBIQUINONE OXIDOREDUCTASE CHAIN 4"/>
    <property type="match status" value="1"/>
</dbReference>
<geneLocation type="mitochondrion" evidence="19"/>
<keyword evidence="13 16" id="KW-0496">Mitochondrion</keyword>
<dbReference type="GO" id="GO:0003954">
    <property type="term" value="F:NADH dehydrogenase activity"/>
    <property type="evidence" value="ECO:0007669"/>
    <property type="project" value="TreeGrafter"/>
</dbReference>
<dbReference type="Pfam" id="PF00361">
    <property type="entry name" value="Proton_antipo_M"/>
    <property type="match status" value="1"/>
</dbReference>
<feature type="transmembrane region" description="Helical" evidence="16">
    <location>
        <begin position="147"/>
        <end position="171"/>
    </location>
</feature>
<dbReference type="InterPro" id="IPR003918">
    <property type="entry name" value="NADH_UbQ_OxRdtase"/>
</dbReference>
<keyword evidence="12 16" id="KW-0830">Ubiquinone</keyword>
<feature type="transmembrane region" description="Helical" evidence="16">
    <location>
        <begin position="24"/>
        <end position="43"/>
    </location>
</feature>
<evidence type="ECO:0000256" key="6">
    <source>
        <dbReference type="ARBA" id="ARBA00022660"/>
    </source>
</evidence>
<feature type="transmembrane region" description="Helical" evidence="16">
    <location>
        <begin position="438"/>
        <end position="462"/>
    </location>
</feature>
<evidence type="ECO:0000256" key="12">
    <source>
        <dbReference type="ARBA" id="ARBA00023075"/>
    </source>
</evidence>
<feature type="transmembrane region" description="Helical" evidence="16">
    <location>
        <begin position="230"/>
        <end position="253"/>
    </location>
</feature>
<accession>A8KRC3</accession>
<keyword evidence="14 16" id="KW-0472">Membrane</keyword>
<evidence type="ECO:0000256" key="9">
    <source>
        <dbReference type="ARBA" id="ARBA00022982"/>
    </source>
</evidence>
<dbReference type="GO" id="GO:0031966">
    <property type="term" value="C:mitochondrial membrane"/>
    <property type="evidence" value="ECO:0007669"/>
    <property type="project" value="UniProtKB-SubCell"/>
</dbReference>
<evidence type="ECO:0000256" key="16">
    <source>
        <dbReference type="RuleBase" id="RU003297"/>
    </source>
</evidence>
<comment type="catalytic activity">
    <reaction evidence="15 16">
        <text>a ubiquinone + NADH + 5 H(+)(in) = a ubiquinol + NAD(+) + 4 H(+)(out)</text>
        <dbReference type="Rhea" id="RHEA:29091"/>
        <dbReference type="Rhea" id="RHEA-COMP:9565"/>
        <dbReference type="Rhea" id="RHEA-COMP:9566"/>
        <dbReference type="ChEBI" id="CHEBI:15378"/>
        <dbReference type="ChEBI" id="CHEBI:16389"/>
        <dbReference type="ChEBI" id="CHEBI:17976"/>
        <dbReference type="ChEBI" id="CHEBI:57540"/>
        <dbReference type="ChEBI" id="CHEBI:57945"/>
        <dbReference type="EC" id="7.1.1.2"/>
    </reaction>
</comment>
<evidence type="ECO:0000256" key="2">
    <source>
        <dbReference type="ARBA" id="ARBA00009025"/>
    </source>
</evidence>
<evidence type="ECO:0000256" key="11">
    <source>
        <dbReference type="ARBA" id="ARBA00023027"/>
    </source>
</evidence>
<gene>
    <name evidence="19" type="primary">nadh4</name>
</gene>
<organism evidence="19">
    <name type="scientific">Strongylocentrotus droebachiensis</name>
    <name type="common">Green sea urchin</name>
    <dbReference type="NCBI Taxonomy" id="7671"/>
    <lineage>
        <taxon>Eukaryota</taxon>
        <taxon>Metazoa</taxon>
        <taxon>Echinodermata</taxon>
        <taxon>Eleutherozoa</taxon>
        <taxon>Echinozoa</taxon>
        <taxon>Echinoidea</taxon>
        <taxon>Euechinoidea</taxon>
        <taxon>Echinacea</taxon>
        <taxon>Camarodonta</taxon>
        <taxon>Echinidea</taxon>
        <taxon>Strongylocentrotidae</taxon>
        <taxon>Strongylocentrotus</taxon>
    </lineage>
</organism>
<dbReference type="InterPro" id="IPR000260">
    <property type="entry name" value="NADH4_N"/>
</dbReference>
<evidence type="ECO:0000256" key="10">
    <source>
        <dbReference type="ARBA" id="ARBA00022989"/>
    </source>
</evidence>
<evidence type="ECO:0000256" key="4">
    <source>
        <dbReference type="ARBA" id="ARBA00021006"/>
    </source>
</evidence>
<comment type="subcellular location">
    <subcellularLocation>
        <location evidence="1 16">Mitochondrion membrane</location>
        <topology evidence="1 16">Multi-pass membrane protein</topology>
    </subcellularLocation>
</comment>
<comment type="function">
    <text evidence="16">Core subunit of the mitochondrial membrane respiratory chain NADH dehydrogenase (Complex I) which catalyzes electron transfer from NADH through the respiratory chain, using ubiquinone as an electron acceptor. Essential for the catalytic activity and assembly of complex I.</text>
</comment>
<feature type="transmembrane region" description="Helical" evidence="16">
    <location>
        <begin position="287"/>
        <end position="306"/>
    </location>
</feature>
<reference evidence="19" key="1">
    <citation type="submission" date="2007-09" db="EMBL/GenBank/DDBJ databases">
        <title>Mitochondrial DNA sequence evolution among closely related strongylocentrotid sea urchins.</title>
        <authorList>
            <person name="Andersen A."/>
            <person name="Moum T."/>
        </authorList>
    </citation>
    <scope>NUCLEOTIDE SEQUENCE</scope>
</reference>
<evidence type="ECO:0000256" key="1">
    <source>
        <dbReference type="ARBA" id="ARBA00004225"/>
    </source>
</evidence>
<feature type="domain" description="NADH:ubiquinone oxidoreductase chain 4 N-terminal" evidence="18">
    <location>
        <begin position="2"/>
        <end position="111"/>
    </location>
</feature>
<dbReference type="EMBL" id="AM900391">
    <property type="protein sequence ID" value="CAP12680.1"/>
    <property type="molecule type" value="Genomic_DNA"/>
</dbReference>
<evidence type="ECO:0000256" key="5">
    <source>
        <dbReference type="ARBA" id="ARBA00022448"/>
    </source>
</evidence>
<keyword evidence="7 16" id="KW-0812">Transmembrane</keyword>
<evidence type="ECO:0000256" key="8">
    <source>
        <dbReference type="ARBA" id="ARBA00022967"/>
    </source>
</evidence>
<dbReference type="GO" id="GO:0008137">
    <property type="term" value="F:NADH dehydrogenase (ubiquinone) activity"/>
    <property type="evidence" value="ECO:0007669"/>
    <property type="project" value="UniProtKB-UniRule"/>
</dbReference>
<feature type="transmembrane region" description="Helical" evidence="16">
    <location>
        <begin position="118"/>
        <end position="135"/>
    </location>
</feature>
<feature type="transmembrane region" description="Helical" evidence="16">
    <location>
        <begin position="259"/>
        <end position="280"/>
    </location>
</feature>
<sequence length="463" mass="50547">MMITLILFTVGIATTNFLVPSNKLWASAIFQTALLSLLSLIVLNNHWTSSWHNLSSILASDTISAPLIILSCWLAPIALIASKGHLNNTSDLGQRVFITMVIIITGALIVTFSSLELLLFYIAFETTLIPTLILITRWGAQMERFQAGLYFMFYTLFGSLPLLISLIAIYVSSSSLSIPNVELLWTTNGSVESLTMWWALSIVAFLIKMPVYGFHLWLPKAHVEAPVAGSMILAAILLKLGGYGLMRLISLFSTISMNYLSLALIVFCTWGALITSIICVRQTDLKALIAYSSVGHMSIVAAAIFSETSWGMNGALMLMIAHGLVSSALFSLANTVYERSGTRTIAITRGLKLLLPLSTLWWLLMCAANLGLPPSPNLIGEILILSSLISWSVWLFPIVGFATVFGAIYSLMIFQLSQQGTPSASIINVSSSFSREHLLAALHILPLVLIMINPLSALVTWLK</sequence>
<evidence type="ECO:0000313" key="19">
    <source>
        <dbReference type="EMBL" id="CAP12680.1"/>
    </source>
</evidence>
<dbReference type="InterPro" id="IPR010227">
    <property type="entry name" value="NADH_Q_OxRdtase_chainM/4"/>
</dbReference>
<keyword evidence="8" id="KW-1278">Translocase</keyword>
<evidence type="ECO:0000256" key="7">
    <source>
        <dbReference type="ARBA" id="ARBA00022692"/>
    </source>
</evidence>
<keyword evidence="10 16" id="KW-1133">Transmembrane helix</keyword>
<dbReference type="InterPro" id="IPR001750">
    <property type="entry name" value="ND/Mrp_TM"/>
</dbReference>
<evidence type="ECO:0000256" key="15">
    <source>
        <dbReference type="ARBA" id="ARBA00049551"/>
    </source>
</evidence>
<evidence type="ECO:0000259" key="17">
    <source>
        <dbReference type="Pfam" id="PF00361"/>
    </source>
</evidence>
<dbReference type="PANTHER" id="PTHR43507">
    <property type="entry name" value="NADH-UBIQUINONE OXIDOREDUCTASE CHAIN 4"/>
    <property type="match status" value="1"/>
</dbReference>
<feature type="transmembrane region" description="Helical" evidence="16">
    <location>
        <begin position="312"/>
        <end position="332"/>
    </location>
</feature>
<evidence type="ECO:0000256" key="14">
    <source>
        <dbReference type="ARBA" id="ARBA00023136"/>
    </source>
</evidence>
<evidence type="ECO:0000256" key="13">
    <source>
        <dbReference type="ARBA" id="ARBA00023128"/>
    </source>
</evidence>
<feature type="transmembrane region" description="Helical" evidence="16">
    <location>
        <begin position="63"/>
        <end position="80"/>
    </location>
</feature>
<keyword evidence="6 16" id="KW-0679">Respiratory chain</keyword>
<dbReference type="AlphaFoldDB" id="A8KRC3"/>
<dbReference type="GO" id="GO:0048039">
    <property type="term" value="F:ubiquinone binding"/>
    <property type="evidence" value="ECO:0007669"/>
    <property type="project" value="TreeGrafter"/>
</dbReference>
<keyword evidence="5 16" id="KW-0813">Transport</keyword>
<feature type="transmembrane region" description="Helical" evidence="16">
    <location>
        <begin position="392"/>
        <end position="417"/>
    </location>
</feature>
<feature type="transmembrane region" description="Helical" evidence="16">
    <location>
        <begin position="353"/>
        <end position="372"/>
    </location>
</feature>
<keyword evidence="9 16" id="KW-0249">Electron transport</keyword>
<proteinExistence type="inferred from homology"/>
<dbReference type="GO" id="GO:0015990">
    <property type="term" value="P:electron transport coupled proton transport"/>
    <property type="evidence" value="ECO:0007669"/>
    <property type="project" value="TreeGrafter"/>
</dbReference>
<dbReference type="NCBIfam" id="TIGR01972">
    <property type="entry name" value="NDH_I_M"/>
    <property type="match status" value="1"/>
</dbReference>
<feature type="domain" description="NADH:quinone oxidoreductase/Mrp antiporter transmembrane" evidence="17">
    <location>
        <begin position="114"/>
        <end position="405"/>
    </location>
</feature>
<protein>
    <recommendedName>
        <fullName evidence="4 16">NADH-ubiquinone oxidoreductase chain 4</fullName>
        <ecNumber evidence="3 16">7.1.1.2</ecNumber>
    </recommendedName>
</protein>
<name>A8KRC3_STRDR</name>
<dbReference type="PRINTS" id="PR01437">
    <property type="entry name" value="NUOXDRDTASE4"/>
</dbReference>
<keyword evidence="11 16" id="KW-0520">NAD</keyword>
<evidence type="ECO:0000259" key="18">
    <source>
        <dbReference type="Pfam" id="PF01059"/>
    </source>
</evidence>
<feature type="transmembrane region" description="Helical" evidence="16">
    <location>
        <begin position="196"/>
        <end position="218"/>
    </location>
</feature>